<evidence type="ECO:0000256" key="2">
    <source>
        <dbReference type="SAM" id="Phobius"/>
    </source>
</evidence>
<name>A0A9D4FV32_DREPO</name>
<dbReference type="OrthoDB" id="6122580at2759"/>
<gene>
    <name evidence="4" type="ORF">DPMN_133163</name>
</gene>
<dbReference type="Proteomes" id="UP000828390">
    <property type="component" value="Unassembled WGS sequence"/>
</dbReference>
<protein>
    <recommendedName>
        <fullName evidence="3">THD domain-containing protein</fullName>
    </recommendedName>
</protein>
<dbReference type="GO" id="GO:0006955">
    <property type="term" value="P:immune response"/>
    <property type="evidence" value="ECO:0007669"/>
    <property type="project" value="InterPro"/>
</dbReference>
<dbReference type="InterPro" id="IPR008983">
    <property type="entry name" value="Tumour_necrosis_fac-like_dom"/>
</dbReference>
<keyword evidence="5" id="KW-1185">Reference proteome</keyword>
<keyword evidence="2" id="KW-0812">Transmembrane</keyword>
<comment type="caution">
    <text evidence="4">The sequence shown here is derived from an EMBL/GenBank/DDBJ whole genome shotgun (WGS) entry which is preliminary data.</text>
</comment>
<dbReference type="SUPFAM" id="SSF49842">
    <property type="entry name" value="TNF-like"/>
    <property type="match status" value="1"/>
</dbReference>
<reference evidence="4" key="1">
    <citation type="journal article" date="2019" name="bioRxiv">
        <title>The Genome of the Zebra Mussel, Dreissena polymorpha: A Resource for Invasive Species Research.</title>
        <authorList>
            <person name="McCartney M.A."/>
            <person name="Auch B."/>
            <person name="Kono T."/>
            <person name="Mallez S."/>
            <person name="Zhang Y."/>
            <person name="Obille A."/>
            <person name="Becker A."/>
            <person name="Abrahante J.E."/>
            <person name="Garbe J."/>
            <person name="Badalamenti J.P."/>
            <person name="Herman A."/>
            <person name="Mangelson H."/>
            <person name="Liachko I."/>
            <person name="Sullivan S."/>
            <person name="Sone E.D."/>
            <person name="Koren S."/>
            <person name="Silverstein K.A.T."/>
            <person name="Beckman K.B."/>
            <person name="Gohl D.M."/>
        </authorList>
    </citation>
    <scope>NUCLEOTIDE SEQUENCE</scope>
    <source>
        <strain evidence="4">Duluth1</strain>
        <tissue evidence="4">Whole animal</tissue>
    </source>
</reference>
<reference evidence="4" key="2">
    <citation type="submission" date="2020-11" db="EMBL/GenBank/DDBJ databases">
        <authorList>
            <person name="McCartney M.A."/>
            <person name="Auch B."/>
            <person name="Kono T."/>
            <person name="Mallez S."/>
            <person name="Becker A."/>
            <person name="Gohl D.M."/>
            <person name="Silverstein K.A.T."/>
            <person name="Koren S."/>
            <person name="Bechman K.B."/>
            <person name="Herman A."/>
            <person name="Abrahante J.E."/>
            <person name="Garbe J."/>
        </authorList>
    </citation>
    <scope>NUCLEOTIDE SEQUENCE</scope>
    <source>
        <strain evidence="4">Duluth1</strain>
        <tissue evidence="4">Whole animal</tissue>
    </source>
</reference>
<keyword evidence="2" id="KW-0472">Membrane</keyword>
<dbReference type="GO" id="GO:0016020">
    <property type="term" value="C:membrane"/>
    <property type="evidence" value="ECO:0007669"/>
    <property type="project" value="InterPro"/>
</dbReference>
<dbReference type="AlphaFoldDB" id="A0A9D4FV32"/>
<organism evidence="4 5">
    <name type="scientific">Dreissena polymorpha</name>
    <name type="common">Zebra mussel</name>
    <name type="synonym">Mytilus polymorpha</name>
    <dbReference type="NCBI Taxonomy" id="45954"/>
    <lineage>
        <taxon>Eukaryota</taxon>
        <taxon>Metazoa</taxon>
        <taxon>Spiralia</taxon>
        <taxon>Lophotrochozoa</taxon>
        <taxon>Mollusca</taxon>
        <taxon>Bivalvia</taxon>
        <taxon>Autobranchia</taxon>
        <taxon>Heteroconchia</taxon>
        <taxon>Euheterodonta</taxon>
        <taxon>Imparidentia</taxon>
        <taxon>Neoheterodontei</taxon>
        <taxon>Myida</taxon>
        <taxon>Dreissenoidea</taxon>
        <taxon>Dreissenidae</taxon>
        <taxon>Dreissena</taxon>
    </lineage>
</organism>
<dbReference type="EMBL" id="JAIWYP010000006">
    <property type="protein sequence ID" value="KAH3804871.1"/>
    <property type="molecule type" value="Genomic_DNA"/>
</dbReference>
<evidence type="ECO:0000313" key="5">
    <source>
        <dbReference type="Proteomes" id="UP000828390"/>
    </source>
</evidence>
<sequence>MQINNIQIVLSCLITVTVVQSVVFLTITIYWSRFRNANNVPKTSQLCADCKDLVPEYDNSGIISQVEQFRTYPSLQCCGGTEDFLRLASQKVTKDTFYSRIRYMVTESVYSMCDSDVDQTPYVQAVGIRGYKPIGALNLLLWNENRKTVTQPSIHRITHLHEEGEIFIRRAGLYTVSSRLFLQANVTTLDGIFSHYIYVLSHKYGSWRMLTERKMLLGEHTKFSMINAVFKLDLHDRLSVAVTDMKNIDTNSDDNVFSVHFA</sequence>
<dbReference type="GO" id="GO:0005164">
    <property type="term" value="F:tumor necrosis factor receptor binding"/>
    <property type="evidence" value="ECO:0007669"/>
    <property type="project" value="InterPro"/>
</dbReference>
<comment type="similarity">
    <text evidence="1">Belongs to the tumor necrosis factor family.</text>
</comment>
<evidence type="ECO:0000313" key="4">
    <source>
        <dbReference type="EMBL" id="KAH3804871.1"/>
    </source>
</evidence>
<accession>A0A9D4FV32</accession>
<evidence type="ECO:0000256" key="1">
    <source>
        <dbReference type="ARBA" id="ARBA00008670"/>
    </source>
</evidence>
<proteinExistence type="inferred from homology"/>
<dbReference type="Gene3D" id="2.60.120.40">
    <property type="match status" value="1"/>
</dbReference>
<dbReference type="Pfam" id="PF00229">
    <property type="entry name" value="TNF"/>
    <property type="match status" value="1"/>
</dbReference>
<keyword evidence="2" id="KW-1133">Transmembrane helix</keyword>
<feature type="domain" description="THD" evidence="3">
    <location>
        <begin position="141"/>
        <end position="259"/>
    </location>
</feature>
<feature type="transmembrane region" description="Helical" evidence="2">
    <location>
        <begin position="6"/>
        <end position="31"/>
    </location>
</feature>
<evidence type="ECO:0000259" key="3">
    <source>
        <dbReference type="Pfam" id="PF00229"/>
    </source>
</evidence>
<dbReference type="InterPro" id="IPR006052">
    <property type="entry name" value="TNF_dom"/>
</dbReference>